<proteinExistence type="predicted"/>
<gene>
    <name evidence="1" type="ORF">JIV24_20470</name>
</gene>
<comment type="caution">
    <text evidence="1">The sequence shown here is derived from an EMBL/GenBank/DDBJ whole genome shotgun (WGS) entry which is preliminary data.</text>
</comment>
<dbReference type="Proteomes" id="UP000605676">
    <property type="component" value="Unassembled WGS sequence"/>
</dbReference>
<protein>
    <submittedName>
        <fullName evidence="1">Uncharacterized protein</fullName>
    </submittedName>
</protein>
<accession>A0ABS1HQA1</accession>
<name>A0ABS1HQA1_9BACT</name>
<sequence>MKLKEIDEAYLTEIVYEPWPELSEEERAEMAAKYEELLPRFINREERIIGKGGKCPMDILHDTILKGIEAKVSSVQRTSQTEAIREAQKQSDYLLTQKTISVQPNNFDAKHYLKQNRETLKRVFNKVRF</sequence>
<dbReference type="RefSeq" id="WP_200466946.1">
    <property type="nucleotide sequence ID" value="NZ_JAENRR010000087.1"/>
</dbReference>
<evidence type="ECO:0000313" key="2">
    <source>
        <dbReference type="Proteomes" id="UP000605676"/>
    </source>
</evidence>
<organism evidence="1 2">
    <name type="scientific">Carboxylicivirga marina</name>
    <dbReference type="NCBI Taxonomy" id="2800988"/>
    <lineage>
        <taxon>Bacteria</taxon>
        <taxon>Pseudomonadati</taxon>
        <taxon>Bacteroidota</taxon>
        <taxon>Bacteroidia</taxon>
        <taxon>Marinilabiliales</taxon>
        <taxon>Marinilabiliaceae</taxon>
        <taxon>Carboxylicivirga</taxon>
    </lineage>
</organism>
<keyword evidence="2" id="KW-1185">Reference proteome</keyword>
<reference evidence="1 2" key="1">
    <citation type="submission" date="2021-01" db="EMBL/GenBank/DDBJ databases">
        <title>Carboxyliciviraga sp.nov., isolated from coastal sediments.</title>
        <authorList>
            <person name="Lu D."/>
            <person name="Zhang T."/>
        </authorList>
    </citation>
    <scope>NUCLEOTIDE SEQUENCE [LARGE SCALE GENOMIC DNA]</scope>
    <source>
        <strain evidence="1 2">N1Y132</strain>
    </source>
</reference>
<evidence type="ECO:0000313" key="1">
    <source>
        <dbReference type="EMBL" id="MBK3519727.1"/>
    </source>
</evidence>
<dbReference type="EMBL" id="JAENRR010000087">
    <property type="protein sequence ID" value="MBK3519727.1"/>
    <property type="molecule type" value="Genomic_DNA"/>
</dbReference>